<dbReference type="Gene3D" id="3.90.550.10">
    <property type="entry name" value="Spore Coat Polysaccharide Biosynthesis Protein SpsA, Chain A"/>
    <property type="match status" value="1"/>
</dbReference>
<reference evidence="6 7" key="1">
    <citation type="submission" date="2019-03" db="EMBL/GenBank/DDBJ databases">
        <title>Genomic Encyclopedia of Archaeal and Bacterial Type Strains, Phase II (KMG-II): from individual species to whole genera.</title>
        <authorList>
            <person name="Goeker M."/>
        </authorList>
    </citation>
    <scope>NUCLEOTIDE SEQUENCE [LARGE SCALE GENOMIC DNA]</scope>
    <source>
        <strain evidence="6 7">DSM 45499</strain>
    </source>
</reference>
<keyword evidence="3" id="KW-0328">Glycosyltransferase</keyword>
<proteinExistence type="predicted"/>
<evidence type="ECO:0000256" key="5">
    <source>
        <dbReference type="ARBA" id="ARBA00023136"/>
    </source>
</evidence>
<dbReference type="InterPro" id="IPR029044">
    <property type="entry name" value="Nucleotide-diphossugar_trans"/>
</dbReference>
<dbReference type="GO" id="GO:0016757">
    <property type="term" value="F:glycosyltransferase activity"/>
    <property type="evidence" value="ECO:0007669"/>
    <property type="project" value="UniProtKB-KW"/>
</dbReference>
<dbReference type="AlphaFoldDB" id="A0A4R7VRQ2"/>
<evidence type="ECO:0000313" key="7">
    <source>
        <dbReference type="Proteomes" id="UP000294927"/>
    </source>
</evidence>
<comment type="subcellular location">
    <subcellularLocation>
        <location evidence="1">Cell membrane</location>
    </subcellularLocation>
</comment>
<keyword evidence="7" id="KW-1185">Reference proteome</keyword>
<dbReference type="OrthoDB" id="9777873at2"/>
<evidence type="ECO:0000256" key="4">
    <source>
        <dbReference type="ARBA" id="ARBA00022679"/>
    </source>
</evidence>
<evidence type="ECO:0000256" key="3">
    <source>
        <dbReference type="ARBA" id="ARBA00022676"/>
    </source>
</evidence>
<dbReference type="PANTHER" id="PTHR43646">
    <property type="entry name" value="GLYCOSYLTRANSFERASE"/>
    <property type="match status" value="1"/>
</dbReference>
<keyword evidence="4 6" id="KW-0808">Transferase</keyword>
<dbReference type="GO" id="GO:0005886">
    <property type="term" value="C:plasma membrane"/>
    <property type="evidence" value="ECO:0007669"/>
    <property type="project" value="UniProtKB-SubCell"/>
</dbReference>
<keyword evidence="5" id="KW-0472">Membrane</keyword>
<comment type="caution">
    <text evidence="6">The sequence shown here is derived from an EMBL/GenBank/DDBJ whole genome shotgun (WGS) entry which is preliminary data.</text>
</comment>
<dbReference type="RefSeq" id="WP_133903327.1">
    <property type="nucleotide sequence ID" value="NZ_SOCP01000005.1"/>
</dbReference>
<keyword evidence="2" id="KW-1003">Cell membrane</keyword>
<dbReference type="SUPFAM" id="SSF53448">
    <property type="entry name" value="Nucleotide-diphospho-sugar transferases"/>
    <property type="match status" value="1"/>
</dbReference>
<protein>
    <submittedName>
        <fullName evidence="6">Glycosyl transferase family 2</fullName>
    </submittedName>
</protein>
<evidence type="ECO:0000313" key="6">
    <source>
        <dbReference type="EMBL" id="TDV51897.1"/>
    </source>
</evidence>
<dbReference type="Proteomes" id="UP000294927">
    <property type="component" value="Unassembled WGS sequence"/>
</dbReference>
<dbReference type="EMBL" id="SOCP01000005">
    <property type="protein sequence ID" value="TDV51897.1"/>
    <property type="molecule type" value="Genomic_DNA"/>
</dbReference>
<accession>A0A4R7VRQ2</accession>
<evidence type="ECO:0000256" key="1">
    <source>
        <dbReference type="ARBA" id="ARBA00004236"/>
    </source>
</evidence>
<sequence length="232" mass="24448">MISAVAVVIPARDEHRRIRSCLRAVRHALDRLPEGITHTVCVVADRCTDHTAALAATELPTAHIVTTDADLTIGEVRDLGVRTARTVLEGHSAARTWLLSTDADTVVHHDWARRHVRLADAGIDAVAGVAHLDRPAGPTRAALERYAAVVGRASGPWGHGNVYGANLGVRADAFDAVGGFGAVPVGEDHDLWVRLGAAGYARRHADIPVVTSGRHVGRARGGLADLLAALGD</sequence>
<organism evidence="6 7">
    <name type="scientific">Actinophytocola oryzae</name>
    <dbReference type="NCBI Taxonomy" id="502181"/>
    <lineage>
        <taxon>Bacteria</taxon>
        <taxon>Bacillati</taxon>
        <taxon>Actinomycetota</taxon>
        <taxon>Actinomycetes</taxon>
        <taxon>Pseudonocardiales</taxon>
        <taxon>Pseudonocardiaceae</taxon>
    </lineage>
</organism>
<dbReference type="Pfam" id="PF13641">
    <property type="entry name" value="Glyco_tranf_2_3"/>
    <property type="match status" value="1"/>
</dbReference>
<evidence type="ECO:0000256" key="2">
    <source>
        <dbReference type="ARBA" id="ARBA00022475"/>
    </source>
</evidence>
<dbReference type="PANTHER" id="PTHR43646:SF2">
    <property type="entry name" value="GLYCOSYLTRANSFERASE 2-LIKE DOMAIN-CONTAINING PROTEIN"/>
    <property type="match status" value="1"/>
</dbReference>
<gene>
    <name evidence="6" type="ORF">CLV71_10526</name>
</gene>
<name>A0A4R7VRQ2_9PSEU</name>